<dbReference type="Proteomes" id="UP001152622">
    <property type="component" value="Chromosome 5"/>
</dbReference>
<comment type="caution">
    <text evidence="2">The sequence shown here is derived from an EMBL/GenBank/DDBJ whole genome shotgun (WGS) entry which is preliminary data.</text>
</comment>
<evidence type="ECO:0000313" key="3">
    <source>
        <dbReference type="Proteomes" id="UP001152622"/>
    </source>
</evidence>
<feature type="compositionally biased region" description="Low complexity" evidence="1">
    <location>
        <begin position="81"/>
        <end position="97"/>
    </location>
</feature>
<evidence type="ECO:0000313" key="2">
    <source>
        <dbReference type="EMBL" id="KAJ8358958.1"/>
    </source>
</evidence>
<gene>
    <name evidence="2" type="ORF">SKAU_G00154830</name>
</gene>
<sequence length="200" mass="22593">MLVTVTSRANGIRSEKVNTGTPSSSLRRETCGDREEHQQTQAGLKMQLRPSSDTPRAPRLSFRNTCPKRSFRSQELTCTEPPGRSGSPRPRPGTSSRPRPDPRIWSSQIPSFPCFHRPAPVGTKRDLRRRNADEYDCTCVCWLGVNTRIRTVKDEDLAEDLAIAIKRCSHGDICAKTHRSIRNSGLKINLQTQRPLQDWS</sequence>
<feature type="region of interest" description="Disordered" evidence="1">
    <location>
        <begin position="1"/>
        <end position="107"/>
    </location>
</feature>
<protein>
    <submittedName>
        <fullName evidence="2">Uncharacterized protein</fullName>
    </submittedName>
</protein>
<feature type="compositionally biased region" description="Basic and acidic residues" evidence="1">
    <location>
        <begin position="26"/>
        <end position="38"/>
    </location>
</feature>
<reference evidence="2" key="1">
    <citation type="journal article" date="2023" name="Science">
        <title>Genome structures resolve the early diversification of teleost fishes.</title>
        <authorList>
            <person name="Parey E."/>
            <person name="Louis A."/>
            <person name="Montfort J."/>
            <person name="Bouchez O."/>
            <person name="Roques C."/>
            <person name="Iampietro C."/>
            <person name="Lluch J."/>
            <person name="Castinel A."/>
            <person name="Donnadieu C."/>
            <person name="Desvignes T."/>
            <person name="Floi Bucao C."/>
            <person name="Jouanno E."/>
            <person name="Wen M."/>
            <person name="Mejri S."/>
            <person name="Dirks R."/>
            <person name="Jansen H."/>
            <person name="Henkel C."/>
            <person name="Chen W.J."/>
            <person name="Zahm M."/>
            <person name="Cabau C."/>
            <person name="Klopp C."/>
            <person name="Thompson A.W."/>
            <person name="Robinson-Rechavi M."/>
            <person name="Braasch I."/>
            <person name="Lecointre G."/>
            <person name="Bobe J."/>
            <person name="Postlethwait J.H."/>
            <person name="Berthelot C."/>
            <person name="Roest Crollius H."/>
            <person name="Guiguen Y."/>
        </authorList>
    </citation>
    <scope>NUCLEOTIDE SEQUENCE</scope>
    <source>
        <strain evidence="2">WJC10195</strain>
    </source>
</reference>
<dbReference type="EMBL" id="JAINUF010000005">
    <property type="protein sequence ID" value="KAJ8358958.1"/>
    <property type="molecule type" value="Genomic_DNA"/>
</dbReference>
<evidence type="ECO:0000256" key="1">
    <source>
        <dbReference type="SAM" id="MobiDB-lite"/>
    </source>
</evidence>
<proteinExistence type="predicted"/>
<name>A0A9Q1FHB8_SYNKA</name>
<accession>A0A9Q1FHB8</accession>
<organism evidence="2 3">
    <name type="scientific">Synaphobranchus kaupii</name>
    <name type="common">Kaup's arrowtooth eel</name>
    <dbReference type="NCBI Taxonomy" id="118154"/>
    <lineage>
        <taxon>Eukaryota</taxon>
        <taxon>Metazoa</taxon>
        <taxon>Chordata</taxon>
        <taxon>Craniata</taxon>
        <taxon>Vertebrata</taxon>
        <taxon>Euteleostomi</taxon>
        <taxon>Actinopterygii</taxon>
        <taxon>Neopterygii</taxon>
        <taxon>Teleostei</taxon>
        <taxon>Anguilliformes</taxon>
        <taxon>Synaphobranchidae</taxon>
        <taxon>Synaphobranchus</taxon>
    </lineage>
</organism>
<dbReference type="AlphaFoldDB" id="A0A9Q1FHB8"/>
<keyword evidence="3" id="KW-1185">Reference proteome</keyword>